<evidence type="ECO:0000256" key="5">
    <source>
        <dbReference type="ARBA" id="ARBA00022989"/>
    </source>
</evidence>
<dbReference type="GO" id="GO:0005886">
    <property type="term" value="C:plasma membrane"/>
    <property type="evidence" value="ECO:0007669"/>
    <property type="project" value="UniProtKB-SubCell"/>
</dbReference>
<dbReference type="PANTHER" id="PTHR33362">
    <property type="entry name" value="SIALIC ACID TRAP TRANSPORTER PERMEASE PROTEIN SIAT-RELATED"/>
    <property type="match status" value="1"/>
</dbReference>
<dbReference type="EMBL" id="UINC01019459">
    <property type="protein sequence ID" value="SVA82386.1"/>
    <property type="molecule type" value="Genomic_DNA"/>
</dbReference>
<evidence type="ECO:0000256" key="6">
    <source>
        <dbReference type="ARBA" id="ARBA00023136"/>
    </source>
</evidence>
<evidence type="ECO:0000256" key="4">
    <source>
        <dbReference type="ARBA" id="ARBA00022692"/>
    </source>
</evidence>
<comment type="subcellular location">
    <subcellularLocation>
        <location evidence="1">Cell inner membrane</location>
        <topology evidence="1">Multi-pass membrane protein</topology>
    </subcellularLocation>
</comment>
<dbReference type="InterPro" id="IPR010656">
    <property type="entry name" value="DctM"/>
</dbReference>
<dbReference type="AlphaFoldDB" id="A0A381YZB8"/>
<proteinExistence type="predicted"/>
<evidence type="ECO:0000256" key="7">
    <source>
        <dbReference type="SAM" id="Phobius"/>
    </source>
</evidence>
<name>A0A381YZB8_9ZZZZ</name>
<feature type="transmembrane region" description="Helical" evidence="7">
    <location>
        <begin position="20"/>
        <end position="46"/>
    </location>
</feature>
<keyword evidence="5 7" id="KW-1133">Transmembrane helix</keyword>
<evidence type="ECO:0000259" key="8">
    <source>
        <dbReference type="Pfam" id="PF06808"/>
    </source>
</evidence>
<dbReference type="Pfam" id="PF06808">
    <property type="entry name" value="DctM"/>
    <property type="match status" value="1"/>
</dbReference>
<organism evidence="9">
    <name type="scientific">marine metagenome</name>
    <dbReference type="NCBI Taxonomy" id="408172"/>
    <lineage>
        <taxon>unclassified sequences</taxon>
        <taxon>metagenomes</taxon>
        <taxon>ecological metagenomes</taxon>
    </lineage>
</organism>
<keyword evidence="3" id="KW-0997">Cell inner membrane</keyword>
<dbReference type="PANTHER" id="PTHR33362:SF5">
    <property type="entry name" value="C4-DICARBOXYLATE TRAP TRANSPORTER LARGE PERMEASE PROTEIN DCTM"/>
    <property type="match status" value="1"/>
</dbReference>
<sequence length="94" mass="10270">MLVLTLHIVFPVIIELGLDPIWFGVVVVIVLEMGLISPPVGVNVFVVKSVAKDVPMGTIFRGIWPFWLAMGVCLAFLVAFPQIALFLPNTMFGS</sequence>
<evidence type="ECO:0000313" key="9">
    <source>
        <dbReference type="EMBL" id="SVA82386.1"/>
    </source>
</evidence>
<evidence type="ECO:0000256" key="2">
    <source>
        <dbReference type="ARBA" id="ARBA00022475"/>
    </source>
</evidence>
<evidence type="ECO:0000256" key="3">
    <source>
        <dbReference type="ARBA" id="ARBA00022519"/>
    </source>
</evidence>
<keyword evidence="6 7" id="KW-0472">Membrane</keyword>
<evidence type="ECO:0000256" key="1">
    <source>
        <dbReference type="ARBA" id="ARBA00004429"/>
    </source>
</evidence>
<dbReference type="InterPro" id="IPR004681">
    <property type="entry name" value="TRAP_DctM"/>
</dbReference>
<reference evidence="9" key="1">
    <citation type="submission" date="2018-05" db="EMBL/GenBank/DDBJ databases">
        <authorList>
            <person name="Lanie J.A."/>
            <person name="Ng W.-L."/>
            <person name="Kazmierczak K.M."/>
            <person name="Andrzejewski T.M."/>
            <person name="Davidsen T.M."/>
            <person name="Wayne K.J."/>
            <person name="Tettelin H."/>
            <person name="Glass J.I."/>
            <person name="Rusch D."/>
            <person name="Podicherti R."/>
            <person name="Tsui H.-C.T."/>
            <person name="Winkler M.E."/>
        </authorList>
    </citation>
    <scope>NUCLEOTIDE SEQUENCE</scope>
</reference>
<keyword evidence="4 7" id="KW-0812">Transmembrane</keyword>
<dbReference type="GO" id="GO:0022857">
    <property type="term" value="F:transmembrane transporter activity"/>
    <property type="evidence" value="ECO:0007669"/>
    <property type="project" value="TreeGrafter"/>
</dbReference>
<keyword evidence="2" id="KW-1003">Cell membrane</keyword>
<gene>
    <name evidence="9" type="ORF">METZ01_LOCUS135240</name>
</gene>
<protein>
    <recommendedName>
        <fullName evidence="8">TRAP C4-dicarboxylate transport system permease DctM subunit domain-containing protein</fullName>
    </recommendedName>
</protein>
<feature type="domain" description="TRAP C4-dicarboxylate transport system permease DctM subunit" evidence="8">
    <location>
        <begin position="2"/>
        <end position="83"/>
    </location>
</feature>
<feature type="transmembrane region" description="Helical" evidence="7">
    <location>
        <begin position="66"/>
        <end position="87"/>
    </location>
</feature>
<accession>A0A381YZB8</accession>